<keyword evidence="3" id="KW-1185">Reference proteome</keyword>
<name>A0A9Q3K6J4_9BASI</name>
<reference evidence="2" key="1">
    <citation type="submission" date="2021-03" db="EMBL/GenBank/DDBJ databases">
        <title>Draft genome sequence of rust myrtle Austropuccinia psidii MF-1, a brazilian biotype.</title>
        <authorList>
            <person name="Quecine M.C."/>
            <person name="Pachon D.M.R."/>
            <person name="Bonatelli M.L."/>
            <person name="Correr F.H."/>
            <person name="Franceschini L.M."/>
            <person name="Leite T.F."/>
            <person name="Margarido G.R.A."/>
            <person name="Almeida C.A."/>
            <person name="Ferrarezi J.A."/>
            <person name="Labate C.A."/>
        </authorList>
    </citation>
    <scope>NUCLEOTIDE SEQUENCE</scope>
    <source>
        <strain evidence="2">MF-1</strain>
    </source>
</reference>
<protein>
    <submittedName>
        <fullName evidence="2">Uncharacterized protein</fullName>
    </submittedName>
</protein>
<dbReference type="AlphaFoldDB" id="A0A9Q3K6J4"/>
<sequence length="81" mass="9556">MEKKNMMLLTLEWRKNNPPPPKQVPKTTPMDSSSNSNMKKQPQAPNKEKERNKPPNLTARATGFQKFDRMPWKMCFRLPEQ</sequence>
<gene>
    <name evidence="2" type="ORF">O181_114947</name>
</gene>
<evidence type="ECO:0000256" key="1">
    <source>
        <dbReference type="SAM" id="MobiDB-lite"/>
    </source>
</evidence>
<evidence type="ECO:0000313" key="2">
    <source>
        <dbReference type="EMBL" id="MBW0575232.1"/>
    </source>
</evidence>
<proteinExistence type="predicted"/>
<comment type="caution">
    <text evidence="2">The sequence shown here is derived from an EMBL/GenBank/DDBJ whole genome shotgun (WGS) entry which is preliminary data.</text>
</comment>
<accession>A0A9Q3K6J4</accession>
<feature type="compositionally biased region" description="Polar residues" evidence="1">
    <location>
        <begin position="30"/>
        <end position="44"/>
    </location>
</feature>
<dbReference type="EMBL" id="AVOT02095873">
    <property type="protein sequence ID" value="MBW0575232.1"/>
    <property type="molecule type" value="Genomic_DNA"/>
</dbReference>
<feature type="region of interest" description="Disordered" evidence="1">
    <location>
        <begin position="1"/>
        <end position="65"/>
    </location>
</feature>
<dbReference type="Proteomes" id="UP000765509">
    <property type="component" value="Unassembled WGS sequence"/>
</dbReference>
<evidence type="ECO:0000313" key="3">
    <source>
        <dbReference type="Proteomes" id="UP000765509"/>
    </source>
</evidence>
<organism evidence="2 3">
    <name type="scientific">Austropuccinia psidii MF-1</name>
    <dbReference type="NCBI Taxonomy" id="1389203"/>
    <lineage>
        <taxon>Eukaryota</taxon>
        <taxon>Fungi</taxon>
        <taxon>Dikarya</taxon>
        <taxon>Basidiomycota</taxon>
        <taxon>Pucciniomycotina</taxon>
        <taxon>Pucciniomycetes</taxon>
        <taxon>Pucciniales</taxon>
        <taxon>Sphaerophragmiaceae</taxon>
        <taxon>Austropuccinia</taxon>
    </lineage>
</organism>